<reference evidence="1" key="1">
    <citation type="journal article" date="2014" name="Front. Microbiol.">
        <title>High frequency of phylogenetically diverse reductive dehalogenase-homologous genes in deep subseafloor sedimentary metagenomes.</title>
        <authorList>
            <person name="Kawai M."/>
            <person name="Futagami T."/>
            <person name="Toyoda A."/>
            <person name="Takaki Y."/>
            <person name="Nishi S."/>
            <person name="Hori S."/>
            <person name="Arai W."/>
            <person name="Tsubouchi T."/>
            <person name="Morono Y."/>
            <person name="Uchiyama I."/>
            <person name="Ito T."/>
            <person name="Fujiyama A."/>
            <person name="Inagaki F."/>
            <person name="Takami H."/>
        </authorList>
    </citation>
    <scope>NUCLEOTIDE SEQUENCE</scope>
    <source>
        <strain evidence="1">Expedition CK06-06</strain>
    </source>
</reference>
<organism evidence="1">
    <name type="scientific">marine sediment metagenome</name>
    <dbReference type="NCBI Taxonomy" id="412755"/>
    <lineage>
        <taxon>unclassified sequences</taxon>
        <taxon>metagenomes</taxon>
        <taxon>ecological metagenomes</taxon>
    </lineage>
</organism>
<comment type="caution">
    <text evidence="1">The sequence shown here is derived from an EMBL/GenBank/DDBJ whole genome shotgun (WGS) entry which is preliminary data.</text>
</comment>
<dbReference type="AlphaFoldDB" id="X1KK09"/>
<protein>
    <submittedName>
        <fullName evidence="1">Uncharacterized protein</fullName>
    </submittedName>
</protein>
<proteinExistence type="predicted"/>
<sequence>MRLIRDKIPGYNDRYINTRLPHLVAALNRYSPLHLIKLDGGEHGGDIGGDGG</sequence>
<gene>
    <name evidence="1" type="ORF">S03H2_64907</name>
</gene>
<dbReference type="EMBL" id="BARU01042213">
    <property type="protein sequence ID" value="GAH82413.1"/>
    <property type="molecule type" value="Genomic_DNA"/>
</dbReference>
<feature type="non-terminal residue" evidence="1">
    <location>
        <position position="52"/>
    </location>
</feature>
<accession>X1KK09</accession>
<evidence type="ECO:0000313" key="1">
    <source>
        <dbReference type="EMBL" id="GAH82413.1"/>
    </source>
</evidence>
<name>X1KK09_9ZZZZ</name>